<sequence length="76" mass="8265">MAASWSPSVEMPIVACRLHAGSFNQAVACVITCHLQAALSMRLICPPLKNLSYYLRGLGVQRLNPKPAHMGLEFLA</sequence>
<evidence type="ECO:0000313" key="2">
    <source>
        <dbReference type="Proteomes" id="UP000827284"/>
    </source>
</evidence>
<dbReference type="AlphaFoldDB" id="A0A9P3M1K0"/>
<organism evidence="1 2">
    <name type="scientific">Entomortierella parvispora</name>
    <dbReference type="NCBI Taxonomy" id="205924"/>
    <lineage>
        <taxon>Eukaryota</taxon>
        <taxon>Fungi</taxon>
        <taxon>Fungi incertae sedis</taxon>
        <taxon>Mucoromycota</taxon>
        <taxon>Mortierellomycotina</taxon>
        <taxon>Mortierellomycetes</taxon>
        <taxon>Mortierellales</taxon>
        <taxon>Mortierellaceae</taxon>
        <taxon>Entomortierella</taxon>
    </lineage>
</organism>
<reference evidence="1" key="1">
    <citation type="submission" date="2021-11" db="EMBL/GenBank/DDBJ databases">
        <authorList>
            <person name="Herlambang A."/>
            <person name="Guo Y."/>
            <person name="Takashima Y."/>
            <person name="Nishizawa T."/>
        </authorList>
    </citation>
    <scope>NUCLEOTIDE SEQUENCE</scope>
    <source>
        <strain evidence="1">E1425</strain>
    </source>
</reference>
<dbReference type="EMBL" id="BQFW01000015">
    <property type="protein sequence ID" value="GJJ78322.1"/>
    <property type="molecule type" value="Genomic_DNA"/>
</dbReference>
<evidence type="ECO:0000313" key="1">
    <source>
        <dbReference type="EMBL" id="GJJ78322.1"/>
    </source>
</evidence>
<gene>
    <name evidence="1" type="ORF">EMPS_10681</name>
</gene>
<keyword evidence="2" id="KW-1185">Reference proteome</keyword>
<accession>A0A9P3M1K0</accession>
<reference evidence="1" key="2">
    <citation type="journal article" date="2022" name="Microbiol. Resour. Announc.">
        <title>Whole-Genome Sequence of Entomortierella parvispora E1425, a Mucoromycotan Fungus Associated with Burkholderiaceae-Related Endosymbiotic Bacteria.</title>
        <authorList>
            <person name="Herlambang A."/>
            <person name="Guo Y."/>
            <person name="Takashima Y."/>
            <person name="Narisawa K."/>
            <person name="Ohta H."/>
            <person name="Nishizawa T."/>
        </authorList>
    </citation>
    <scope>NUCLEOTIDE SEQUENCE</scope>
    <source>
        <strain evidence="1">E1425</strain>
    </source>
</reference>
<dbReference type="Proteomes" id="UP000827284">
    <property type="component" value="Unassembled WGS sequence"/>
</dbReference>
<protein>
    <submittedName>
        <fullName evidence="1">Uncharacterized protein</fullName>
    </submittedName>
</protein>
<comment type="caution">
    <text evidence="1">The sequence shown here is derived from an EMBL/GenBank/DDBJ whole genome shotgun (WGS) entry which is preliminary data.</text>
</comment>
<proteinExistence type="predicted"/>
<name>A0A9P3M1K0_9FUNG</name>